<sequence length="509" mass="53137">MPILLQATATAPGEARVEIRGADIANQEIEISIRRGSDEAFIGEDGVWQAQPYWHRLHRLPGSGIAFRAGPALVDALAEVASRDAFGATVRWDGGGPEDGVLRIKGELITRPPDGPAPPGPHLVAIEVQGATIPAEIDTIELAPAQTSADQEAPWCRLKRVSGGAATGFQGTADEMGALIKLTECAPSRARVRWGAHTGDGELRLYPPLADRAGGSDRNSTRFLLVLDPEPRVTTPGAAPIVTPEKPLASSRVRARSAAGLAMVLGGVALAAWLMTEPGSGPDPESGPRIAEASPETPAGPIDAPESDGTDGGAPSSDVPPENAPPDDGPNLEFEPEDEPSGAEPPVVGGVAEDPDIEIEPAPETPPIVAPAIPEPTPEVDGETRLTLDDMGTTARDPEAYRVRVERIKSAARPNCGELLLLYSKAAEARPEIAASVAQLYDPSGFQPSTCIDRPNAEQAMNYYSLAADGGIAEAEVAIQRLLGPLPTGVGAPIDPTTGESLRRIENRP</sequence>
<evidence type="ECO:0000313" key="2">
    <source>
        <dbReference type="EMBL" id="EGV15898.1"/>
    </source>
</evidence>
<protein>
    <submittedName>
        <fullName evidence="2">Uncharacterized protein</fullName>
    </submittedName>
</protein>
<keyword evidence="3" id="KW-1185">Reference proteome</keyword>
<dbReference type="EMBL" id="AFWV01000032">
    <property type="protein sequence ID" value="EGV15898.1"/>
    <property type="molecule type" value="Genomic_DNA"/>
</dbReference>
<dbReference type="STRING" id="768671.ThimaDRAFT_4820"/>
<feature type="compositionally biased region" description="Low complexity" evidence="1">
    <location>
        <begin position="276"/>
        <end position="288"/>
    </location>
</feature>
<dbReference type="AlphaFoldDB" id="F9UIR7"/>
<dbReference type="OrthoDB" id="6158985at2"/>
<proteinExistence type="predicted"/>
<dbReference type="Proteomes" id="UP000005459">
    <property type="component" value="Unassembled WGS sequence"/>
</dbReference>
<evidence type="ECO:0000313" key="3">
    <source>
        <dbReference type="Proteomes" id="UP000005459"/>
    </source>
</evidence>
<organism evidence="2 3">
    <name type="scientific">Thiocapsa marina 5811</name>
    <dbReference type="NCBI Taxonomy" id="768671"/>
    <lineage>
        <taxon>Bacteria</taxon>
        <taxon>Pseudomonadati</taxon>
        <taxon>Pseudomonadota</taxon>
        <taxon>Gammaproteobacteria</taxon>
        <taxon>Chromatiales</taxon>
        <taxon>Chromatiaceae</taxon>
        <taxon>Thiocapsa</taxon>
    </lineage>
</organism>
<evidence type="ECO:0000256" key="1">
    <source>
        <dbReference type="SAM" id="MobiDB-lite"/>
    </source>
</evidence>
<feature type="region of interest" description="Disordered" evidence="1">
    <location>
        <begin position="276"/>
        <end position="384"/>
    </location>
</feature>
<feature type="region of interest" description="Disordered" evidence="1">
    <location>
        <begin position="489"/>
        <end position="509"/>
    </location>
</feature>
<accession>F9UIR7</accession>
<dbReference type="RefSeq" id="WP_007195688.1">
    <property type="nucleotide sequence ID" value="NZ_AFWV01000032.1"/>
</dbReference>
<name>F9UIR7_9GAMM</name>
<feature type="compositionally biased region" description="Pro residues" evidence="1">
    <location>
        <begin position="363"/>
        <end position="377"/>
    </location>
</feature>
<gene>
    <name evidence="2" type="ORF">ThimaDRAFT_4820</name>
</gene>
<reference evidence="2 3" key="1">
    <citation type="submission" date="2011-06" db="EMBL/GenBank/DDBJ databases">
        <title>The draft genome of Thiocapsa marina 5811.</title>
        <authorList>
            <consortium name="US DOE Joint Genome Institute (JGI-PGF)"/>
            <person name="Lucas S."/>
            <person name="Han J."/>
            <person name="Cheng J.-F."/>
            <person name="Goodwin L."/>
            <person name="Pitluck S."/>
            <person name="Peters L."/>
            <person name="Land M.L."/>
            <person name="Hauser L."/>
            <person name="Vogl K."/>
            <person name="Liu Z."/>
            <person name="Imhoff J."/>
            <person name="Thiel V."/>
            <person name="Frigaard N.-U."/>
            <person name="Bryant D."/>
            <person name="Woyke T.J."/>
        </authorList>
    </citation>
    <scope>NUCLEOTIDE SEQUENCE [LARGE SCALE GENOMIC DNA]</scope>
    <source>
        <strain evidence="2 3">5811</strain>
    </source>
</reference>